<evidence type="ECO:0000313" key="1">
    <source>
        <dbReference type="EMBL" id="RKR53189.1"/>
    </source>
</evidence>
<gene>
    <name evidence="1" type="ORF">C7387_4329</name>
</gene>
<sequence>MVTTRFEEIFVVAEKAGKCEVCGKQCKRREKFSQTLNPFNKNKDGSVKTYQEIKKEVQQRAIDWRLGSLKHVKCEKAA</sequence>
<protein>
    <submittedName>
        <fullName evidence="1">Uncharacterized protein</fullName>
    </submittedName>
</protein>
<keyword evidence="2" id="KW-1185">Reference proteome</keyword>
<evidence type="ECO:0000313" key="2">
    <source>
        <dbReference type="Proteomes" id="UP000267341"/>
    </source>
</evidence>
<reference evidence="1 2" key="1">
    <citation type="submission" date="2018-10" db="EMBL/GenBank/DDBJ databases">
        <title>Genomic Encyclopedia of Type Strains, Phase IV (KMG-IV): sequencing the most valuable type-strain genomes for metagenomic binning, comparative biology and taxonomic classification.</title>
        <authorList>
            <person name="Goeker M."/>
        </authorList>
    </citation>
    <scope>NUCLEOTIDE SEQUENCE [LARGE SCALE GENOMIC DNA]</scope>
    <source>
        <strain evidence="1 2">DSM 5079</strain>
    </source>
</reference>
<dbReference type="EMBL" id="RBIZ01000007">
    <property type="protein sequence ID" value="RKR53189.1"/>
    <property type="molecule type" value="Genomic_DNA"/>
</dbReference>
<name>A0ABX9RWF8_9ENTR</name>
<dbReference type="Proteomes" id="UP000267341">
    <property type="component" value="Unassembled WGS sequence"/>
</dbReference>
<comment type="caution">
    <text evidence="1">The sequence shown here is derived from an EMBL/GenBank/DDBJ whole genome shotgun (WGS) entry which is preliminary data.</text>
</comment>
<proteinExistence type="predicted"/>
<organism evidence="1 2">
    <name type="scientific">Yokenella regensburgei</name>
    <dbReference type="NCBI Taxonomy" id="158877"/>
    <lineage>
        <taxon>Bacteria</taxon>
        <taxon>Pseudomonadati</taxon>
        <taxon>Pseudomonadota</taxon>
        <taxon>Gammaproteobacteria</taxon>
        <taxon>Enterobacterales</taxon>
        <taxon>Enterobacteriaceae</taxon>
        <taxon>Yokenella</taxon>
    </lineage>
</organism>
<accession>A0ABX9RWF8</accession>